<accession>A0A5B9Q7X0</accession>
<keyword evidence="2" id="KW-1185">Reference proteome</keyword>
<dbReference type="KEGG" id="bgok:Pr1d_24080"/>
<dbReference type="EMBL" id="CP042913">
    <property type="protein sequence ID" value="QEG35117.1"/>
    <property type="molecule type" value="Genomic_DNA"/>
</dbReference>
<evidence type="ECO:0000313" key="2">
    <source>
        <dbReference type="Proteomes" id="UP000323917"/>
    </source>
</evidence>
<reference evidence="1 2" key="1">
    <citation type="submission" date="2019-08" db="EMBL/GenBank/DDBJ databases">
        <title>Deep-cultivation of Planctomycetes and their phenomic and genomic characterization uncovers novel biology.</title>
        <authorList>
            <person name="Wiegand S."/>
            <person name="Jogler M."/>
            <person name="Boedeker C."/>
            <person name="Pinto D."/>
            <person name="Vollmers J."/>
            <person name="Rivas-Marin E."/>
            <person name="Kohn T."/>
            <person name="Peeters S.H."/>
            <person name="Heuer A."/>
            <person name="Rast P."/>
            <person name="Oberbeckmann S."/>
            <person name="Bunk B."/>
            <person name="Jeske O."/>
            <person name="Meyerdierks A."/>
            <person name="Storesund J.E."/>
            <person name="Kallscheuer N."/>
            <person name="Luecker S."/>
            <person name="Lage O.M."/>
            <person name="Pohl T."/>
            <person name="Merkel B.J."/>
            <person name="Hornburger P."/>
            <person name="Mueller R.-W."/>
            <person name="Bruemmer F."/>
            <person name="Labrenz M."/>
            <person name="Spormann A.M."/>
            <person name="Op den Camp H."/>
            <person name="Overmann J."/>
            <person name="Amann R."/>
            <person name="Jetten M.S.M."/>
            <person name="Mascher T."/>
            <person name="Medema M.H."/>
            <person name="Devos D.P."/>
            <person name="Kaster A.-K."/>
            <person name="Ovreas L."/>
            <person name="Rohde M."/>
            <person name="Galperin M.Y."/>
            <person name="Jogler C."/>
        </authorList>
    </citation>
    <scope>NUCLEOTIDE SEQUENCE [LARGE SCALE GENOMIC DNA]</scope>
    <source>
        <strain evidence="1 2">Pr1d</strain>
    </source>
</reference>
<name>A0A5B9Q7X0_9BACT</name>
<gene>
    <name evidence="1" type="ORF">Pr1d_24080</name>
</gene>
<dbReference type="Proteomes" id="UP000323917">
    <property type="component" value="Chromosome"/>
</dbReference>
<dbReference type="AlphaFoldDB" id="A0A5B9Q7X0"/>
<organism evidence="1 2">
    <name type="scientific">Bythopirellula goksoeyrii</name>
    <dbReference type="NCBI Taxonomy" id="1400387"/>
    <lineage>
        <taxon>Bacteria</taxon>
        <taxon>Pseudomonadati</taxon>
        <taxon>Planctomycetota</taxon>
        <taxon>Planctomycetia</taxon>
        <taxon>Pirellulales</taxon>
        <taxon>Lacipirellulaceae</taxon>
        <taxon>Bythopirellula</taxon>
    </lineage>
</organism>
<dbReference type="RefSeq" id="WP_148073668.1">
    <property type="nucleotide sequence ID" value="NZ_CP042913.1"/>
</dbReference>
<proteinExistence type="predicted"/>
<sequence>MIDLVSITAKLRTIEKAGLLPELEHELSHQRRQIPDDPFQADPWLRCNADYLARTTSRITGESLYRCRNAAVEVLANTKASHAAKLIDRFYQRVSGRRQAL</sequence>
<protein>
    <submittedName>
        <fullName evidence="1">Uncharacterized protein</fullName>
    </submittedName>
</protein>
<evidence type="ECO:0000313" key="1">
    <source>
        <dbReference type="EMBL" id="QEG35117.1"/>
    </source>
</evidence>